<dbReference type="Proteomes" id="UP000005324">
    <property type="component" value="Unassembled WGS sequence"/>
</dbReference>
<dbReference type="OrthoDB" id="9796461at2"/>
<gene>
    <name evidence="3" type="ORF">HMPREF0731_3750</name>
</gene>
<feature type="transmembrane region" description="Helical" evidence="1">
    <location>
        <begin position="65"/>
        <end position="83"/>
    </location>
</feature>
<evidence type="ECO:0000259" key="2">
    <source>
        <dbReference type="Pfam" id="PF01757"/>
    </source>
</evidence>
<feature type="transmembrane region" description="Helical" evidence="1">
    <location>
        <begin position="336"/>
        <end position="358"/>
    </location>
</feature>
<keyword evidence="1" id="KW-0812">Transmembrane</keyword>
<dbReference type="GO" id="GO:0016747">
    <property type="term" value="F:acyltransferase activity, transferring groups other than amino-acyl groups"/>
    <property type="evidence" value="ECO:0007669"/>
    <property type="project" value="InterPro"/>
</dbReference>
<feature type="transmembrane region" description="Helical" evidence="1">
    <location>
        <begin position="311"/>
        <end position="330"/>
    </location>
</feature>
<evidence type="ECO:0000313" key="3">
    <source>
        <dbReference type="EMBL" id="EFH10046.1"/>
    </source>
</evidence>
<feature type="domain" description="Acyltransferase 3" evidence="2">
    <location>
        <begin position="20"/>
        <end position="355"/>
    </location>
</feature>
<name>D5RRN8_9PROT</name>
<protein>
    <submittedName>
        <fullName evidence="3">Acyltransferase</fullName>
    </submittedName>
</protein>
<organism evidence="3 4">
    <name type="scientific">Pseudoroseomonas cervicalis ATCC 49957</name>
    <dbReference type="NCBI Taxonomy" id="525371"/>
    <lineage>
        <taxon>Bacteria</taxon>
        <taxon>Pseudomonadati</taxon>
        <taxon>Pseudomonadota</taxon>
        <taxon>Alphaproteobacteria</taxon>
        <taxon>Acetobacterales</taxon>
        <taxon>Roseomonadaceae</taxon>
        <taxon>Roseomonas</taxon>
    </lineage>
</organism>
<keyword evidence="1" id="KW-1133">Transmembrane helix</keyword>
<keyword evidence="3" id="KW-0012">Acyltransferase</keyword>
<feature type="transmembrane region" description="Helical" evidence="1">
    <location>
        <begin position="227"/>
        <end position="249"/>
    </location>
</feature>
<dbReference type="Pfam" id="PF01757">
    <property type="entry name" value="Acyl_transf_3"/>
    <property type="match status" value="1"/>
</dbReference>
<keyword evidence="1" id="KW-0472">Membrane</keyword>
<dbReference type="AlphaFoldDB" id="D5RRN8"/>
<dbReference type="EMBL" id="ADVL01000709">
    <property type="protein sequence ID" value="EFH10046.1"/>
    <property type="molecule type" value="Genomic_DNA"/>
</dbReference>
<evidence type="ECO:0000256" key="1">
    <source>
        <dbReference type="SAM" id="Phobius"/>
    </source>
</evidence>
<dbReference type="InterPro" id="IPR050879">
    <property type="entry name" value="Acyltransferase_3"/>
</dbReference>
<reference evidence="3 4" key="1">
    <citation type="submission" date="2010-04" db="EMBL/GenBank/DDBJ databases">
        <authorList>
            <person name="Qin X."/>
            <person name="Bachman B."/>
            <person name="Battles P."/>
            <person name="Bell A."/>
            <person name="Bess C."/>
            <person name="Bickham C."/>
            <person name="Chaboub L."/>
            <person name="Chen D."/>
            <person name="Coyle M."/>
            <person name="Deiros D.R."/>
            <person name="Dinh H."/>
            <person name="Forbes L."/>
            <person name="Fowler G."/>
            <person name="Francisco L."/>
            <person name="Fu Q."/>
            <person name="Gubbala S."/>
            <person name="Hale W."/>
            <person name="Han Y."/>
            <person name="Hemphill L."/>
            <person name="Highlander S.K."/>
            <person name="Hirani K."/>
            <person name="Hogues M."/>
            <person name="Jackson L."/>
            <person name="Jakkamsetti A."/>
            <person name="Javaid M."/>
            <person name="Jiang H."/>
            <person name="Korchina V."/>
            <person name="Kovar C."/>
            <person name="Lara F."/>
            <person name="Lee S."/>
            <person name="Mata R."/>
            <person name="Mathew T."/>
            <person name="Moen C."/>
            <person name="Morales K."/>
            <person name="Munidasa M."/>
            <person name="Nazareth L."/>
            <person name="Ngo R."/>
            <person name="Nguyen L."/>
            <person name="Okwuonu G."/>
            <person name="Ongeri F."/>
            <person name="Patil S."/>
            <person name="Petrosino J."/>
            <person name="Pham C."/>
            <person name="Pham P."/>
            <person name="Pu L.-L."/>
            <person name="Puazo M."/>
            <person name="Raj R."/>
            <person name="Reid J."/>
            <person name="Rouhana J."/>
            <person name="Saada N."/>
            <person name="Shang Y."/>
            <person name="Simmons D."/>
            <person name="Thornton R."/>
            <person name="Warren J."/>
            <person name="Weissenberger G."/>
            <person name="Zhang J."/>
            <person name="Zhang L."/>
            <person name="Zhou C."/>
            <person name="Zhu D."/>
            <person name="Muzny D."/>
            <person name="Worley K."/>
            <person name="Gibbs R."/>
        </authorList>
    </citation>
    <scope>NUCLEOTIDE SEQUENCE [LARGE SCALE GENOMIC DNA]</scope>
    <source>
        <strain evidence="3 4">ATCC 49957</strain>
    </source>
</reference>
<feature type="transmembrane region" description="Helical" evidence="1">
    <location>
        <begin position="199"/>
        <end position="215"/>
    </location>
</feature>
<dbReference type="HOGENOM" id="CLU_005679_2_3_5"/>
<feature type="transmembrane region" description="Helical" evidence="1">
    <location>
        <begin position="27"/>
        <end position="53"/>
    </location>
</feature>
<proteinExistence type="predicted"/>
<comment type="caution">
    <text evidence="3">The sequence shown here is derived from an EMBL/GenBank/DDBJ whole genome shotgun (WGS) entry which is preliminary data.</text>
</comment>
<evidence type="ECO:0000313" key="4">
    <source>
        <dbReference type="Proteomes" id="UP000005324"/>
    </source>
</evidence>
<accession>D5RRN8</accession>
<sequence>MPADLPASPTARPPAARLVELDSLRGIAALIVVLHHVWLTLPGLPAWLVWAVAETPLRPLATGRQAVVFFFVLSGYVLTRALARQEARQPGSVLSWPGWAHYGVQRALRLGLPVLGALLLSAALQSLTWRAPLPEGSPHIVAGAAWATPWSWPDLLGQALLLRHGDGFQLNPVLWSLVHEWRIALLLPLALLLRNRPEWLLAVALLGAGVARLAGMPEGQVSLGGSLPATFAASAGFLPAFATGAVLALRPPKPLDGTQALAAGLAVLVMAMAAHDYGVIAGSALLILLAQRDGPFARLLRHPGLLWLGKISFSLYLAHMPVLLALTHALRDRAEPWQVGALAVLLSLPVAALMFRLVERPAHLLARALPPFVAASRTPRRAAGARAR</sequence>
<dbReference type="InterPro" id="IPR002656">
    <property type="entry name" value="Acyl_transf_3_dom"/>
</dbReference>
<keyword evidence="4" id="KW-1185">Reference proteome</keyword>
<dbReference type="RefSeq" id="WP_007002780.1">
    <property type="nucleotide sequence ID" value="NZ_GG770777.1"/>
</dbReference>
<feature type="transmembrane region" description="Helical" evidence="1">
    <location>
        <begin position="261"/>
        <end position="290"/>
    </location>
</feature>
<keyword evidence="3" id="KW-0808">Transferase</keyword>
<dbReference type="PANTHER" id="PTHR23028">
    <property type="entry name" value="ACETYLTRANSFERASE"/>
    <property type="match status" value="1"/>
</dbReference>